<dbReference type="GO" id="GO:0003735">
    <property type="term" value="F:structural constituent of ribosome"/>
    <property type="evidence" value="ECO:0000318"/>
    <property type="project" value="GO_Central"/>
</dbReference>
<name>W1PK54_AMBTC</name>
<dbReference type="STRING" id="13333.W1PK54"/>
<dbReference type="Pfam" id="PF00542">
    <property type="entry name" value="Ribosomal_L12"/>
    <property type="match status" value="1"/>
</dbReference>
<keyword evidence="2" id="KW-0687">Ribonucleoprotein</keyword>
<reference evidence="5" key="1">
    <citation type="journal article" date="2013" name="Science">
        <title>The Amborella genome and the evolution of flowering plants.</title>
        <authorList>
            <consortium name="Amborella Genome Project"/>
        </authorList>
    </citation>
    <scope>NUCLEOTIDE SEQUENCE [LARGE SCALE GENOMIC DNA]</scope>
</reference>
<evidence type="ECO:0000313" key="4">
    <source>
        <dbReference type="EMBL" id="ERN10367.1"/>
    </source>
</evidence>
<dbReference type="GO" id="GO:0003729">
    <property type="term" value="F:mRNA binding"/>
    <property type="evidence" value="ECO:0000318"/>
    <property type="project" value="GO_Central"/>
</dbReference>
<dbReference type="CDD" id="cd00387">
    <property type="entry name" value="Ribosomal_L7_L12"/>
    <property type="match status" value="1"/>
</dbReference>
<dbReference type="GO" id="GO:0006412">
    <property type="term" value="P:translation"/>
    <property type="evidence" value="ECO:0000318"/>
    <property type="project" value="GO_Central"/>
</dbReference>
<dbReference type="Proteomes" id="UP000017836">
    <property type="component" value="Unassembled WGS sequence"/>
</dbReference>
<dbReference type="AlphaFoldDB" id="W1PK54"/>
<sequence>MMKKLGMKEMPFIGMMKAGMGLPVMLDKGSRSAAKEEEKKPEKIVFELRLKSYEAASKIKAIKEVRSFTDLGLKEAKHLLKKIPFVIKRGVSKEEAEQIVEKLKVVGAKVVTK</sequence>
<keyword evidence="1" id="KW-0689">Ribosomal protein</keyword>
<protein>
    <recommendedName>
        <fullName evidence="3">Large ribosomal subunit protein bL12 C-terminal domain-containing protein</fullName>
    </recommendedName>
</protein>
<evidence type="ECO:0000256" key="1">
    <source>
        <dbReference type="ARBA" id="ARBA00022980"/>
    </source>
</evidence>
<accession>W1PK54</accession>
<dbReference type="OMA" id="PINAVMM"/>
<evidence type="ECO:0000259" key="3">
    <source>
        <dbReference type="Pfam" id="PF00542"/>
    </source>
</evidence>
<dbReference type="PANTHER" id="PTHR45987">
    <property type="entry name" value="39S RIBOSOMAL PROTEIN L12"/>
    <property type="match status" value="1"/>
</dbReference>
<dbReference type="GO" id="GO:1990904">
    <property type="term" value="C:ribonucleoprotein complex"/>
    <property type="evidence" value="ECO:0007669"/>
    <property type="project" value="UniProtKB-KW"/>
</dbReference>
<evidence type="ECO:0000256" key="2">
    <source>
        <dbReference type="ARBA" id="ARBA00023274"/>
    </source>
</evidence>
<dbReference type="InterPro" id="IPR014719">
    <property type="entry name" value="Ribosomal_bL12_C/ClpS-like"/>
</dbReference>
<organism evidence="4 5">
    <name type="scientific">Amborella trichopoda</name>
    <dbReference type="NCBI Taxonomy" id="13333"/>
    <lineage>
        <taxon>Eukaryota</taxon>
        <taxon>Viridiplantae</taxon>
        <taxon>Streptophyta</taxon>
        <taxon>Embryophyta</taxon>
        <taxon>Tracheophyta</taxon>
        <taxon>Spermatophyta</taxon>
        <taxon>Magnoliopsida</taxon>
        <taxon>Amborellales</taxon>
        <taxon>Amborellaceae</taxon>
        <taxon>Amborella</taxon>
    </lineage>
</organism>
<keyword evidence="5" id="KW-1185">Reference proteome</keyword>
<gene>
    <name evidence="4" type="ORF">AMTR_s00026p00105800</name>
</gene>
<dbReference type="InterPro" id="IPR013823">
    <property type="entry name" value="Ribosomal_bL12_C"/>
</dbReference>
<evidence type="ECO:0000313" key="5">
    <source>
        <dbReference type="Proteomes" id="UP000017836"/>
    </source>
</evidence>
<dbReference type="InterPro" id="IPR000206">
    <property type="entry name" value="Ribosomal_bL12"/>
</dbReference>
<dbReference type="GO" id="GO:0005840">
    <property type="term" value="C:ribosome"/>
    <property type="evidence" value="ECO:0007669"/>
    <property type="project" value="UniProtKB-KW"/>
</dbReference>
<dbReference type="SUPFAM" id="SSF54736">
    <property type="entry name" value="ClpS-like"/>
    <property type="match status" value="1"/>
</dbReference>
<proteinExistence type="predicted"/>
<dbReference type="eggNOG" id="KOG1715">
    <property type="taxonomic scope" value="Eukaryota"/>
</dbReference>
<dbReference type="Gramene" id="ERN10367">
    <property type="protein sequence ID" value="ERN10367"/>
    <property type="gene ID" value="AMTR_s00026p00105800"/>
</dbReference>
<dbReference type="Gene3D" id="3.30.1390.10">
    <property type="match status" value="1"/>
</dbReference>
<feature type="domain" description="Large ribosomal subunit protein bL12 C-terminal" evidence="3">
    <location>
        <begin position="46"/>
        <end position="111"/>
    </location>
</feature>
<dbReference type="HOGENOM" id="CLU_086499_0_2_1"/>
<dbReference type="PANTHER" id="PTHR45987:SF1">
    <property type="entry name" value="50S RIBOSOMAL PROTEIN L7_L12-RELATED"/>
    <property type="match status" value="1"/>
</dbReference>
<dbReference type="EMBL" id="KI392852">
    <property type="protein sequence ID" value="ERN10367.1"/>
    <property type="molecule type" value="Genomic_DNA"/>
</dbReference>